<dbReference type="AlphaFoldDB" id="A0A0H5QST0"/>
<sequence length="644" mass="72224">MVRIGQQICAHTIKRLFGNVPCRTSSLPAALHHPRNDDDIAFAEPESDCSKTDSHDMSKRQELLLRKYMAAGQSSRALNKIFEWRRNGILVGDNVIISVMRSPSRLGNCTLASLSRCILNPTFESRFVSEVSLIRSSAQLEHFVKRISVNDICPDLLYEVVMTASRTRTSSCLPIVQSSLITQLTVAATRSQSKEILGKSVGIFIRLHLMNNSAHLLDETFSIIGAEKIPLRTADLAGAFSVHRSGSNIDEVFAVFSKCRRLGLLPDAAMFMDLLETVSKSLSPLSSRRYIIRSILRELYSSDVALEGNLLNVVFSTFASAAMSRDSLKFVIEASSLGSVITQDLVCSLIRGCSSQYRHRTALYYLEASEAVLGHLDVKMDAHGYRCLLPIYASFGLERANVANNLYTQLISSNNTSLETNIAKLRISDRDIDEVMDALPRSTSFGQLRLTKEHFLVAFRSFARTGRFDFAEQMLIMFNEARRRRSFLILPDAECITSVYNLVLRSADQRQFPVFLNQMIYTDKVQPDSGTLLSIYHHCTSSGIAYWHSTKPLIDVVQPLVRVDAQVCLSAVKRLIQLRLFSEAVHLISISRRSRHNRARVYQSTYRHLLGSLSSSSLEGLAQTVLDMKTHDNIITKSRRLEPA</sequence>
<proteinExistence type="predicted"/>
<organism evidence="1">
    <name type="scientific">Spongospora subterranea</name>
    <dbReference type="NCBI Taxonomy" id="70186"/>
    <lineage>
        <taxon>Eukaryota</taxon>
        <taxon>Sar</taxon>
        <taxon>Rhizaria</taxon>
        <taxon>Endomyxa</taxon>
        <taxon>Phytomyxea</taxon>
        <taxon>Plasmodiophorida</taxon>
        <taxon>Plasmodiophoridae</taxon>
        <taxon>Spongospora</taxon>
    </lineage>
</organism>
<protein>
    <recommendedName>
        <fullName evidence="2">Pentacotripeptide-repeat region of PRORP domain-containing protein</fullName>
    </recommendedName>
</protein>
<accession>A0A0H5QST0</accession>
<reference evidence="1" key="1">
    <citation type="submission" date="2015-04" db="EMBL/GenBank/DDBJ databases">
        <title>The genome sequence of the plant pathogenic Rhizarian Plasmodiophora brassicae reveals insights in its biotrophic life cycle and the origin of chitin synthesis.</title>
        <authorList>
            <person name="Schwelm A."/>
            <person name="Fogelqvist J."/>
            <person name="Knaust A."/>
            <person name="Julke S."/>
            <person name="Lilja T."/>
            <person name="Dhandapani V."/>
            <person name="Bonilla-Rosso G."/>
            <person name="Karlsson M."/>
            <person name="Shevchenko A."/>
            <person name="Choi S.R."/>
            <person name="Kim H.G."/>
            <person name="Park J.Y."/>
            <person name="Lim Y.P."/>
            <person name="Ludwig-Muller J."/>
            <person name="Dixelius C."/>
        </authorList>
    </citation>
    <scope>NUCLEOTIDE SEQUENCE</scope>
    <source>
        <tissue evidence="1">Potato root galls</tissue>
    </source>
</reference>
<dbReference type="EMBL" id="HACM01004300">
    <property type="protein sequence ID" value="CRZ04742.1"/>
    <property type="molecule type" value="Transcribed_RNA"/>
</dbReference>
<name>A0A0H5QST0_9EUKA</name>
<evidence type="ECO:0000313" key="1">
    <source>
        <dbReference type="EMBL" id="CRZ04742.1"/>
    </source>
</evidence>
<evidence type="ECO:0008006" key="2">
    <source>
        <dbReference type="Google" id="ProtNLM"/>
    </source>
</evidence>